<dbReference type="Proteomes" id="UP000077671">
    <property type="component" value="Unassembled WGS sequence"/>
</dbReference>
<dbReference type="EMBL" id="LWDD02001046">
    <property type="protein sequence ID" value="KAE8253180.1"/>
    <property type="molecule type" value="Genomic_DNA"/>
</dbReference>
<evidence type="ECO:0000313" key="4">
    <source>
        <dbReference type="Proteomes" id="UP000077671"/>
    </source>
</evidence>
<dbReference type="PANTHER" id="PTHR46929">
    <property type="entry name" value="EXPRESSED PROTEIN"/>
    <property type="match status" value="1"/>
</dbReference>
<feature type="region of interest" description="Disordered" evidence="1">
    <location>
        <begin position="197"/>
        <end position="267"/>
    </location>
</feature>
<dbReference type="AlphaFoldDB" id="A0A8T8T0G9"/>
<feature type="compositionally biased region" description="Acidic residues" evidence="1">
    <location>
        <begin position="216"/>
        <end position="226"/>
    </location>
</feature>
<gene>
    <name evidence="3" type="ORF">A4X03_0g5967</name>
</gene>
<reference evidence="3" key="1">
    <citation type="submission" date="2016-04" db="EMBL/GenBank/DDBJ databases">
        <authorList>
            <person name="Nguyen H.D."/>
            <person name="Kesanakurti P."/>
            <person name="Cullis J."/>
            <person name="Levesque C.A."/>
            <person name="Hambleton S."/>
        </authorList>
    </citation>
    <scope>NUCLEOTIDE SEQUENCE</scope>
    <source>
        <strain evidence="3">DAOMC 238032</strain>
    </source>
</reference>
<dbReference type="Pfam" id="PF12776">
    <property type="entry name" value="Myb_DNA-bind_3"/>
    <property type="match status" value="1"/>
</dbReference>
<evidence type="ECO:0000259" key="2">
    <source>
        <dbReference type="Pfam" id="PF12776"/>
    </source>
</evidence>
<dbReference type="InterPro" id="IPR024752">
    <property type="entry name" value="Myb/SANT-like_dom"/>
</dbReference>
<accession>A0A8T8T0G9</accession>
<proteinExistence type="predicted"/>
<feature type="compositionally biased region" description="Low complexity" evidence="1">
    <location>
        <begin position="15"/>
        <end position="40"/>
    </location>
</feature>
<protein>
    <recommendedName>
        <fullName evidence="2">Myb/SANT-like domain-containing protein</fullName>
    </recommendedName>
</protein>
<feature type="region of interest" description="Disordered" evidence="1">
    <location>
        <begin position="1"/>
        <end position="53"/>
    </location>
</feature>
<reference evidence="3" key="2">
    <citation type="journal article" date="2019" name="IMA Fungus">
        <title>Genome sequencing and comparison of five Tilletia species to identify candidate genes for the detection of regulated species infecting wheat.</title>
        <authorList>
            <person name="Nguyen H.D.T."/>
            <person name="Sultana T."/>
            <person name="Kesanakurti P."/>
            <person name="Hambleton S."/>
        </authorList>
    </citation>
    <scope>NUCLEOTIDE SEQUENCE</scope>
    <source>
        <strain evidence="3">DAOMC 238032</strain>
    </source>
</reference>
<feature type="domain" description="Myb/SANT-like" evidence="2">
    <location>
        <begin position="64"/>
        <end position="158"/>
    </location>
</feature>
<name>A0A8T8T0G9_9BASI</name>
<dbReference type="PANTHER" id="PTHR46929:SF3">
    <property type="entry name" value="MYB_SANT-LIKE DOMAIN-CONTAINING PROTEIN"/>
    <property type="match status" value="1"/>
</dbReference>
<evidence type="ECO:0000313" key="3">
    <source>
        <dbReference type="EMBL" id="KAE8253180.1"/>
    </source>
</evidence>
<sequence length="369" mass="39469">MSPISIPSTPVAARPAAAVGSSTPAATPPTQTNPGTPAPQQKGKKKQDTLPDDPAKVKKELCVWNDKDDECLLAILEDAKAANEMSENGFKVQTYNKAAASLELIRITGAIKTSARVQDHFKNMKANWKEVKFLASQSGFGWDNDSSLVTAPADVWAALIKAKPAYKKWMRTSLWYYDRMDDLVAECTATGDYVFDPTAPPKPAASSTSKGNPITIDDDSDGEEAAGSDAGTPLDGEWSESETESKEKKRGAAGASQGSRKKQKPSALVEITSIGKSVGALVRLEQSRMEMDKQEMASDRSAADATTISLSALMQRDKDTFSGSELGIIAFEVSKLPALLATWGALAYLDEARVAFLREIIGNAASTSK</sequence>
<evidence type="ECO:0000256" key="1">
    <source>
        <dbReference type="SAM" id="MobiDB-lite"/>
    </source>
</evidence>
<organism evidence="3 4">
    <name type="scientific">Tilletia caries</name>
    <name type="common">wheat bunt fungus</name>
    <dbReference type="NCBI Taxonomy" id="13290"/>
    <lineage>
        <taxon>Eukaryota</taxon>
        <taxon>Fungi</taxon>
        <taxon>Dikarya</taxon>
        <taxon>Basidiomycota</taxon>
        <taxon>Ustilaginomycotina</taxon>
        <taxon>Exobasidiomycetes</taxon>
        <taxon>Tilletiales</taxon>
        <taxon>Tilletiaceae</taxon>
        <taxon>Tilletia</taxon>
    </lineage>
</organism>
<comment type="caution">
    <text evidence="3">The sequence shown here is derived from an EMBL/GenBank/DDBJ whole genome shotgun (WGS) entry which is preliminary data.</text>
</comment>